<keyword evidence="3" id="KW-1185">Reference proteome</keyword>
<dbReference type="Proteomes" id="UP000692954">
    <property type="component" value="Unassembled WGS sequence"/>
</dbReference>
<proteinExistence type="predicted"/>
<feature type="compositionally biased region" description="Basic and acidic residues" evidence="1">
    <location>
        <begin position="39"/>
        <end position="54"/>
    </location>
</feature>
<evidence type="ECO:0000313" key="3">
    <source>
        <dbReference type="Proteomes" id="UP000692954"/>
    </source>
</evidence>
<comment type="caution">
    <text evidence="2">The sequence shown here is derived from an EMBL/GenBank/DDBJ whole genome shotgun (WGS) entry which is preliminary data.</text>
</comment>
<sequence length="70" mass="8376">MGCHNAKLKKQPTFFSNNHELDNEFTITWSKKKLTKSKSNTEIKQEKQNYRIDKNPILQRRQQRQTLSVV</sequence>
<evidence type="ECO:0000313" key="2">
    <source>
        <dbReference type="EMBL" id="CAD8125184.1"/>
    </source>
</evidence>
<dbReference type="EMBL" id="CAJJDN010000157">
    <property type="protein sequence ID" value="CAD8125184.1"/>
    <property type="molecule type" value="Genomic_DNA"/>
</dbReference>
<accession>A0A8S1RCY2</accession>
<protein>
    <submittedName>
        <fullName evidence="2">Uncharacterized protein</fullName>
    </submittedName>
</protein>
<evidence type="ECO:0000256" key="1">
    <source>
        <dbReference type="SAM" id="MobiDB-lite"/>
    </source>
</evidence>
<dbReference type="AlphaFoldDB" id="A0A8S1RCY2"/>
<reference evidence="2" key="1">
    <citation type="submission" date="2021-01" db="EMBL/GenBank/DDBJ databases">
        <authorList>
            <consortium name="Genoscope - CEA"/>
            <person name="William W."/>
        </authorList>
    </citation>
    <scope>NUCLEOTIDE SEQUENCE</scope>
</reference>
<dbReference type="OrthoDB" id="307827at2759"/>
<name>A0A8S1RCY2_9CILI</name>
<gene>
    <name evidence="2" type="ORF">PSON_ATCC_30995.1.T1570019</name>
</gene>
<organism evidence="2 3">
    <name type="scientific">Paramecium sonneborni</name>
    <dbReference type="NCBI Taxonomy" id="65129"/>
    <lineage>
        <taxon>Eukaryota</taxon>
        <taxon>Sar</taxon>
        <taxon>Alveolata</taxon>
        <taxon>Ciliophora</taxon>
        <taxon>Intramacronucleata</taxon>
        <taxon>Oligohymenophorea</taxon>
        <taxon>Peniculida</taxon>
        <taxon>Parameciidae</taxon>
        <taxon>Paramecium</taxon>
    </lineage>
</organism>
<feature type="region of interest" description="Disordered" evidence="1">
    <location>
        <begin position="36"/>
        <end position="70"/>
    </location>
</feature>